<dbReference type="Proteomes" id="UP000590740">
    <property type="component" value="Unassembled WGS sequence"/>
</dbReference>
<dbReference type="AlphaFoldDB" id="A0A7W8DMT9"/>
<comment type="caution">
    <text evidence="2">The sequence shown here is derived from an EMBL/GenBank/DDBJ whole genome shotgun (WGS) entry which is preliminary data.</text>
</comment>
<dbReference type="InterPro" id="IPR009081">
    <property type="entry name" value="PP-bd_ACP"/>
</dbReference>
<dbReference type="RefSeq" id="WP_184344169.1">
    <property type="nucleotide sequence ID" value="NZ_JACHIG010000016.1"/>
</dbReference>
<name>A0A7W8DMT9_9BACT</name>
<reference evidence="2 3" key="1">
    <citation type="submission" date="2020-08" db="EMBL/GenBank/DDBJ databases">
        <title>Genomic Encyclopedia of Type Strains, Phase IV (KMG-IV): sequencing the most valuable type-strain genomes for metagenomic binning, comparative biology and taxonomic classification.</title>
        <authorList>
            <person name="Goeker M."/>
        </authorList>
    </citation>
    <scope>NUCLEOTIDE SEQUENCE [LARGE SCALE GENOMIC DNA]</scope>
    <source>
        <strain evidence="2 3">DSM 12252</strain>
    </source>
</reference>
<dbReference type="Gene3D" id="1.10.1200.10">
    <property type="entry name" value="ACP-like"/>
    <property type="match status" value="1"/>
</dbReference>
<dbReference type="Pfam" id="PF00550">
    <property type="entry name" value="PP-binding"/>
    <property type="match status" value="1"/>
</dbReference>
<gene>
    <name evidence="2" type="ORF">HNQ65_005015</name>
</gene>
<evidence type="ECO:0000259" key="1">
    <source>
        <dbReference type="PROSITE" id="PS50075"/>
    </source>
</evidence>
<proteinExistence type="predicted"/>
<evidence type="ECO:0000313" key="3">
    <source>
        <dbReference type="Proteomes" id="UP000590740"/>
    </source>
</evidence>
<feature type="domain" description="Carrier" evidence="1">
    <location>
        <begin position="4"/>
        <end position="83"/>
    </location>
</feature>
<protein>
    <submittedName>
        <fullName evidence="2">Acyl carrier protein</fullName>
    </submittedName>
</protein>
<dbReference type="PROSITE" id="PS50075">
    <property type="entry name" value="CARRIER"/>
    <property type="match status" value="1"/>
</dbReference>
<dbReference type="EMBL" id="JACHIG010000016">
    <property type="protein sequence ID" value="MBB5035405.1"/>
    <property type="molecule type" value="Genomic_DNA"/>
</dbReference>
<evidence type="ECO:0000313" key="2">
    <source>
        <dbReference type="EMBL" id="MBB5035405.1"/>
    </source>
</evidence>
<keyword evidence="3" id="KW-1185">Reference proteome</keyword>
<dbReference type="NCBIfam" id="NF005480">
    <property type="entry name" value="PRK07081.1"/>
    <property type="match status" value="1"/>
</dbReference>
<sequence>MSEAAVSTLIPDIKEILAQHGRFPVENLSGADDLYNAGLTSLATVAVMLALEDKFNVEFPDTMIGRRTFRSMESIAEAITQLAA</sequence>
<dbReference type="SUPFAM" id="SSF47336">
    <property type="entry name" value="ACP-like"/>
    <property type="match status" value="1"/>
</dbReference>
<organism evidence="2 3">
    <name type="scientific">Prosthecobacter vanneervenii</name>
    <dbReference type="NCBI Taxonomy" id="48466"/>
    <lineage>
        <taxon>Bacteria</taxon>
        <taxon>Pseudomonadati</taxon>
        <taxon>Verrucomicrobiota</taxon>
        <taxon>Verrucomicrobiia</taxon>
        <taxon>Verrucomicrobiales</taxon>
        <taxon>Verrucomicrobiaceae</taxon>
        <taxon>Prosthecobacter</taxon>
    </lineage>
</organism>
<accession>A0A7W8DMT9</accession>
<dbReference type="InterPro" id="IPR036736">
    <property type="entry name" value="ACP-like_sf"/>
</dbReference>